<sequence>MKKNKNMISYNEFFKTNNLNVKAETLEVLLDPKYLIFFDNLENKESLILDLNDQSKLLLINILISVLIRGN</sequence>
<dbReference type="GO" id="GO:0016301">
    <property type="term" value="F:kinase activity"/>
    <property type="evidence" value="ECO:0007669"/>
    <property type="project" value="UniProtKB-KW"/>
</dbReference>
<name>A0ABY4BG15_9FLAO</name>
<keyword evidence="1" id="KW-0418">Kinase</keyword>
<dbReference type="Proteomes" id="UP000831068">
    <property type="component" value="Chromosome"/>
</dbReference>
<dbReference type="RefSeq" id="WP_243576076.1">
    <property type="nucleotide sequence ID" value="NZ_CP094529.1"/>
</dbReference>
<dbReference type="EMBL" id="CP094529">
    <property type="protein sequence ID" value="UOE37679.1"/>
    <property type="molecule type" value="Genomic_DNA"/>
</dbReference>
<keyword evidence="2" id="KW-1185">Reference proteome</keyword>
<keyword evidence="1" id="KW-0808">Transferase</keyword>
<evidence type="ECO:0000313" key="1">
    <source>
        <dbReference type="EMBL" id="UOE37679.1"/>
    </source>
</evidence>
<protein>
    <submittedName>
        <fullName evidence="1">Cell wall metabolism sensor histidine kinase WalK</fullName>
    </submittedName>
</protein>
<proteinExistence type="predicted"/>
<organism evidence="1 2">
    <name type="scientific">Chryseobacterium oryzae</name>
    <dbReference type="NCBI Taxonomy" id="2929799"/>
    <lineage>
        <taxon>Bacteria</taxon>
        <taxon>Pseudomonadati</taxon>
        <taxon>Bacteroidota</taxon>
        <taxon>Flavobacteriia</taxon>
        <taxon>Flavobacteriales</taxon>
        <taxon>Weeksellaceae</taxon>
        <taxon>Chryseobacterium group</taxon>
        <taxon>Chryseobacterium</taxon>
    </lineage>
</organism>
<evidence type="ECO:0000313" key="2">
    <source>
        <dbReference type="Proteomes" id="UP000831068"/>
    </source>
</evidence>
<reference evidence="1 2" key="1">
    <citation type="submission" date="2022-03" db="EMBL/GenBank/DDBJ databases">
        <title>Chryseobacterium sp. isolated from the Andong Sikhe.</title>
        <authorList>
            <person name="Won M."/>
            <person name="Kim S.-J."/>
            <person name="Kwon S.-W."/>
        </authorList>
    </citation>
    <scope>NUCLEOTIDE SEQUENCE [LARGE SCALE GENOMIC DNA]</scope>
    <source>
        <strain evidence="1 2">ADR-1</strain>
    </source>
</reference>
<gene>
    <name evidence="1" type="ORF">MTP08_11525</name>
</gene>
<accession>A0ABY4BG15</accession>